<proteinExistence type="predicted"/>
<evidence type="ECO:0000313" key="4">
    <source>
        <dbReference type="Proteomes" id="UP001583172"/>
    </source>
</evidence>
<feature type="transmembrane region" description="Helical" evidence="2">
    <location>
        <begin position="142"/>
        <end position="162"/>
    </location>
</feature>
<evidence type="ECO:0000256" key="2">
    <source>
        <dbReference type="SAM" id="Phobius"/>
    </source>
</evidence>
<feature type="transmembrane region" description="Helical" evidence="2">
    <location>
        <begin position="71"/>
        <end position="92"/>
    </location>
</feature>
<feature type="compositionally biased region" description="Basic residues" evidence="1">
    <location>
        <begin position="178"/>
        <end position="201"/>
    </location>
</feature>
<keyword evidence="4" id="KW-1185">Reference proteome</keyword>
<feature type="transmembrane region" description="Helical" evidence="2">
    <location>
        <begin position="12"/>
        <end position="29"/>
    </location>
</feature>
<gene>
    <name evidence="3" type="ORF">VTJ49DRAFT_1332</name>
</gene>
<dbReference type="EMBL" id="JAZGSY010000149">
    <property type="protein sequence ID" value="KAL1839589.1"/>
    <property type="molecule type" value="Genomic_DNA"/>
</dbReference>
<accession>A0ABR3VCL2</accession>
<keyword evidence="2" id="KW-0812">Transmembrane</keyword>
<keyword evidence="2" id="KW-1133">Transmembrane helix</keyword>
<feature type="region of interest" description="Disordered" evidence="1">
    <location>
        <begin position="172"/>
        <end position="201"/>
    </location>
</feature>
<organism evidence="3 4">
    <name type="scientific">Humicola insolens</name>
    <name type="common">Soft-rot fungus</name>
    <dbReference type="NCBI Taxonomy" id="85995"/>
    <lineage>
        <taxon>Eukaryota</taxon>
        <taxon>Fungi</taxon>
        <taxon>Dikarya</taxon>
        <taxon>Ascomycota</taxon>
        <taxon>Pezizomycotina</taxon>
        <taxon>Sordariomycetes</taxon>
        <taxon>Sordariomycetidae</taxon>
        <taxon>Sordariales</taxon>
        <taxon>Chaetomiaceae</taxon>
        <taxon>Mycothermus</taxon>
    </lineage>
</organism>
<feature type="transmembrane region" description="Helical" evidence="2">
    <location>
        <begin position="41"/>
        <end position="64"/>
    </location>
</feature>
<evidence type="ECO:0000256" key="1">
    <source>
        <dbReference type="SAM" id="MobiDB-lite"/>
    </source>
</evidence>
<sequence>MLFGIFFVFWRFFEIITLVPIVGMLGYSVDIYLNNNVMTPASVLVLFIVSVLALVWAILTLFSYHRSKAHANFVAIIDLAFVGAFIAGVYYMRFITRADCTSIQRGSQVDRQFGILGISGSIRFDTFEVNVNKTCAMFKASFAFGIINCILFFCTALLACIYGDRSAKERRRYEERRSSRHRSHSGHRSHRSSHSHSRAYV</sequence>
<name>A0ABR3VCL2_HUMIN</name>
<comment type="caution">
    <text evidence="3">The sequence shown here is derived from an EMBL/GenBank/DDBJ whole genome shotgun (WGS) entry which is preliminary data.</text>
</comment>
<keyword evidence="2" id="KW-0472">Membrane</keyword>
<dbReference type="Proteomes" id="UP001583172">
    <property type="component" value="Unassembled WGS sequence"/>
</dbReference>
<protein>
    <recommendedName>
        <fullName evidence="5">MARVEL domain-containing protein</fullName>
    </recommendedName>
</protein>
<evidence type="ECO:0008006" key="5">
    <source>
        <dbReference type="Google" id="ProtNLM"/>
    </source>
</evidence>
<evidence type="ECO:0000313" key="3">
    <source>
        <dbReference type="EMBL" id="KAL1839589.1"/>
    </source>
</evidence>
<reference evidence="3 4" key="1">
    <citation type="journal article" date="2024" name="Commun. Biol.">
        <title>Comparative genomic analysis of thermophilic fungi reveals convergent evolutionary adaptations and gene losses.</title>
        <authorList>
            <person name="Steindorff A.S."/>
            <person name="Aguilar-Pontes M.V."/>
            <person name="Robinson A.J."/>
            <person name="Andreopoulos B."/>
            <person name="LaButti K."/>
            <person name="Kuo A."/>
            <person name="Mondo S."/>
            <person name="Riley R."/>
            <person name="Otillar R."/>
            <person name="Haridas S."/>
            <person name="Lipzen A."/>
            <person name="Grimwood J."/>
            <person name="Schmutz J."/>
            <person name="Clum A."/>
            <person name="Reid I.D."/>
            <person name="Moisan M.C."/>
            <person name="Butler G."/>
            <person name="Nguyen T.T.M."/>
            <person name="Dewar K."/>
            <person name="Conant G."/>
            <person name="Drula E."/>
            <person name="Henrissat B."/>
            <person name="Hansel C."/>
            <person name="Singer S."/>
            <person name="Hutchinson M.I."/>
            <person name="de Vries R.P."/>
            <person name="Natvig D.O."/>
            <person name="Powell A.J."/>
            <person name="Tsang A."/>
            <person name="Grigoriev I.V."/>
        </authorList>
    </citation>
    <scope>NUCLEOTIDE SEQUENCE [LARGE SCALE GENOMIC DNA]</scope>
    <source>
        <strain evidence="3 4">CBS 620.91</strain>
    </source>
</reference>